<dbReference type="GO" id="GO:0035567">
    <property type="term" value="P:non-canonical Wnt signaling pathway"/>
    <property type="evidence" value="ECO:0007669"/>
    <property type="project" value="TreeGrafter"/>
</dbReference>
<comment type="subcellular location">
    <subcellularLocation>
        <location evidence="1">Cell membrane</location>
        <topology evidence="1">Single-pass membrane protein</topology>
    </subcellularLocation>
</comment>
<dbReference type="GO" id="GO:0060070">
    <property type="term" value="P:canonical Wnt signaling pathway"/>
    <property type="evidence" value="ECO:0007669"/>
    <property type="project" value="TreeGrafter"/>
</dbReference>
<dbReference type="InterPro" id="IPR002172">
    <property type="entry name" value="LDrepeatLR_classA_rpt"/>
</dbReference>
<evidence type="ECO:0000256" key="2">
    <source>
        <dbReference type="ARBA" id="ARBA00022473"/>
    </source>
</evidence>
<dbReference type="Gene3D" id="4.10.400.10">
    <property type="entry name" value="Low-density Lipoprotein Receptor"/>
    <property type="match status" value="1"/>
</dbReference>
<dbReference type="Pfam" id="PF01392">
    <property type="entry name" value="Fz"/>
    <property type="match status" value="1"/>
</dbReference>
<comment type="caution">
    <text evidence="4">Lacks conserved residue(s) required for the propagation of feature annotation.</text>
</comment>
<dbReference type="GO" id="GO:0017147">
    <property type="term" value="F:Wnt-protein binding"/>
    <property type="evidence" value="ECO:0007669"/>
    <property type="project" value="TreeGrafter"/>
</dbReference>
<dbReference type="OrthoDB" id="6076617at2759"/>
<organism evidence="6 7">
    <name type="scientific">Branchiostoma belcheri</name>
    <name type="common">Amphioxus</name>
    <dbReference type="NCBI Taxonomy" id="7741"/>
    <lineage>
        <taxon>Eukaryota</taxon>
        <taxon>Metazoa</taxon>
        <taxon>Chordata</taxon>
        <taxon>Cephalochordata</taxon>
        <taxon>Leptocardii</taxon>
        <taxon>Amphioxiformes</taxon>
        <taxon>Branchiostomatidae</taxon>
        <taxon>Branchiostoma</taxon>
    </lineage>
</organism>
<dbReference type="SUPFAM" id="SSF57424">
    <property type="entry name" value="LDL receptor-like module"/>
    <property type="match status" value="1"/>
</dbReference>
<proteinExistence type="predicted"/>
<dbReference type="GO" id="GO:0042813">
    <property type="term" value="F:Wnt receptor activity"/>
    <property type="evidence" value="ECO:0007669"/>
    <property type="project" value="TreeGrafter"/>
</dbReference>
<evidence type="ECO:0000256" key="3">
    <source>
        <dbReference type="ARBA" id="ARBA00023157"/>
    </source>
</evidence>
<dbReference type="Proteomes" id="UP000515135">
    <property type="component" value="Unplaced"/>
</dbReference>
<dbReference type="GeneID" id="109464765"/>
<dbReference type="InterPro" id="IPR020067">
    <property type="entry name" value="Frizzled_dom"/>
</dbReference>
<dbReference type="PROSITE" id="PS50038">
    <property type="entry name" value="FZ"/>
    <property type="match status" value="1"/>
</dbReference>
<feature type="domain" description="FZ" evidence="5">
    <location>
        <begin position="33"/>
        <end position="150"/>
    </location>
</feature>
<dbReference type="GO" id="GO:0005886">
    <property type="term" value="C:plasma membrane"/>
    <property type="evidence" value="ECO:0007669"/>
    <property type="project" value="UniProtKB-SubCell"/>
</dbReference>
<keyword evidence="3" id="KW-1015">Disulfide bond</keyword>
<accession>A0A6P4XZ27</accession>
<dbReference type="InterPro" id="IPR036055">
    <property type="entry name" value="LDL_receptor-like_sf"/>
</dbReference>
<sequence length="160" mass="17490">MSGECISRVKTCNGVPDCSDGFDEFPGICRNNDPPGVCRPIPPTIQSICTHLLSYGNTSLPNYLNHTSETSTVQAAFALNQVSGCHPSFTFLMCTTVFPKCEDDQLVPPCRELCEEVQASCEAPLQAIGEEWPRSCADLPSRRDGRCLEPESDTAVQKFL</sequence>
<evidence type="ECO:0000259" key="5">
    <source>
        <dbReference type="PROSITE" id="PS50038"/>
    </source>
</evidence>
<dbReference type="CDD" id="cd00112">
    <property type="entry name" value="LDLa"/>
    <property type="match status" value="1"/>
</dbReference>
<keyword evidence="6" id="KW-1185">Reference proteome</keyword>
<protein>
    <submittedName>
        <fullName evidence="7">Atrial natriuretic peptide-converting enzyme-like</fullName>
    </submittedName>
</protein>
<dbReference type="PANTHER" id="PTHR11309">
    <property type="entry name" value="FRIZZLED"/>
    <property type="match status" value="1"/>
</dbReference>
<gene>
    <name evidence="7" type="primary">LOC109464765</name>
</gene>
<reference evidence="7" key="1">
    <citation type="submission" date="2025-08" db="UniProtKB">
        <authorList>
            <consortium name="RefSeq"/>
        </authorList>
    </citation>
    <scope>IDENTIFICATION</scope>
    <source>
        <tissue evidence="7">Gonad</tissue>
    </source>
</reference>
<dbReference type="AlphaFoldDB" id="A0A6P4XZ27"/>
<dbReference type="InterPro" id="IPR036790">
    <property type="entry name" value="Frizzled_dom_sf"/>
</dbReference>
<dbReference type="Pfam" id="PF00057">
    <property type="entry name" value="Ldl_recept_a"/>
    <property type="match status" value="1"/>
</dbReference>
<dbReference type="SUPFAM" id="SSF63501">
    <property type="entry name" value="Frizzled cysteine-rich domain"/>
    <property type="match status" value="1"/>
</dbReference>
<dbReference type="CDD" id="cd07066">
    <property type="entry name" value="CRD_FZ"/>
    <property type="match status" value="1"/>
</dbReference>
<dbReference type="RefSeq" id="XP_019617398.1">
    <property type="nucleotide sequence ID" value="XM_019761839.1"/>
</dbReference>
<keyword evidence="2" id="KW-0217">Developmental protein</keyword>
<evidence type="ECO:0000256" key="4">
    <source>
        <dbReference type="PROSITE-ProRule" id="PRU00090"/>
    </source>
</evidence>
<dbReference type="InterPro" id="IPR015526">
    <property type="entry name" value="Frizzled/SFRP"/>
</dbReference>
<dbReference type="PANTHER" id="PTHR11309:SF47">
    <property type="entry name" value="FRIZZLED"/>
    <property type="match status" value="1"/>
</dbReference>
<evidence type="ECO:0000256" key="1">
    <source>
        <dbReference type="ARBA" id="ARBA00004162"/>
    </source>
</evidence>
<dbReference type="SMART" id="SM00063">
    <property type="entry name" value="FRI"/>
    <property type="match status" value="1"/>
</dbReference>
<dbReference type="KEGG" id="bbel:109464765"/>
<name>A0A6P4XZ27_BRABE</name>
<evidence type="ECO:0000313" key="7">
    <source>
        <dbReference type="RefSeq" id="XP_019617398.1"/>
    </source>
</evidence>
<evidence type="ECO:0000313" key="6">
    <source>
        <dbReference type="Proteomes" id="UP000515135"/>
    </source>
</evidence>
<dbReference type="Gene3D" id="1.10.2000.10">
    <property type="entry name" value="Frizzled cysteine-rich domain"/>
    <property type="match status" value="1"/>
</dbReference>